<dbReference type="EMBL" id="FCOX02000004">
    <property type="protein sequence ID" value="SAK53463.1"/>
    <property type="molecule type" value="Genomic_DNA"/>
</dbReference>
<proteinExistence type="predicted"/>
<reference evidence="1" key="1">
    <citation type="submission" date="2016-01" db="EMBL/GenBank/DDBJ databases">
        <authorList>
            <person name="Peeters C."/>
        </authorList>
    </citation>
    <scope>NUCLEOTIDE SEQUENCE</scope>
    <source>
        <strain evidence="1">LMG 29321</strain>
    </source>
</reference>
<evidence type="ECO:0000313" key="1">
    <source>
        <dbReference type="EMBL" id="SAK53463.1"/>
    </source>
</evidence>
<gene>
    <name evidence="1" type="ORF">AWB78_01328</name>
</gene>
<dbReference type="Proteomes" id="UP000071859">
    <property type="component" value="Unassembled WGS sequence"/>
</dbReference>
<keyword evidence="2" id="KW-1185">Reference proteome</keyword>
<dbReference type="AlphaFoldDB" id="A0A158A6R1"/>
<dbReference type="OrthoDB" id="6476616at2"/>
<dbReference type="RefSeq" id="WP_062603347.1">
    <property type="nucleotide sequence ID" value="NZ_FCOX02000004.1"/>
</dbReference>
<protein>
    <submittedName>
        <fullName evidence="1">Phage Mu protein F-like protein</fullName>
    </submittedName>
</protein>
<accession>A0A158A6R1</accession>
<sequence length="279" mass="32138">MSIRPAINRTFHDVLTEAVRDISENGYDDPMRLQEWLRRLRFAAMADLPTDAALQTRMQMAMEAVFKRSISKTATLRHHPGVSRFTIERITPQLRPELDRRIRASVQLIKLDREKAVETTLSRLSGWATSIPEGGSRAVEKPEVKQHIAKPLRSLSFEERRVAIDQGHKLMSSINAVIAEHTQAIAMMWRSHWRQSGYDYRPDHKERDKLVFALRGSWAMQQGLVNKGAGYVDEMTAPSEEPFCRCYGVYLNNLRDLPPEMLTEKGKRALEETRIRRTA</sequence>
<evidence type="ECO:0000313" key="2">
    <source>
        <dbReference type="Proteomes" id="UP000071859"/>
    </source>
</evidence>
<name>A0A158A6R1_9BURK</name>
<organism evidence="1 2">
    <name type="scientific">Caballeronia calidae</name>
    <dbReference type="NCBI Taxonomy" id="1777139"/>
    <lineage>
        <taxon>Bacteria</taxon>
        <taxon>Pseudomonadati</taxon>
        <taxon>Pseudomonadota</taxon>
        <taxon>Betaproteobacteria</taxon>
        <taxon>Burkholderiales</taxon>
        <taxon>Burkholderiaceae</taxon>
        <taxon>Caballeronia</taxon>
    </lineage>
</organism>
<comment type="caution">
    <text evidence="1">The sequence shown here is derived from an EMBL/GenBank/DDBJ whole genome shotgun (WGS) entry which is preliminary data.</text>
</comment>